<feature type="compositionally biased region" description="Polar residues" evidence="8">
    <location>
        <begin position="60"/>
        <end position="73"/>
    </location>
</feature>
<evidence type="ECO:0000256" key="1">
    <source>
        <dbReference type="ARBA" id="ARBA00004123"/>
    </source>
</evidence>
<dbReference type="InterPro" id="IPR001083">
    <property type="entry name" value="Cu_fist_DNA-bd_dom"/>
</dbReference>
<evidence type="ECO:0000256" key="7">
    <source>
        <dbReference type="ARBA" id="ARBA00023242"/>
    </source>
</evidence>
<comment type="caution">
    <text evidence="10">The sequence shown here is derived from an EMBL/GenBank/DDBJ whole genome shotgun (WGS) entry which is preliminary data.</text>
</comment>
<keyword evidence="3" id="KW-0862">Zinc</keyword>
<dbReference type="GO" id="GO:0005507">
    <property type="term" value="F:copper ion binding"/>
    <property type="evidence" value="ECO:0007669"/>
    <property type="project" value="InterPro"/>
</dbReference>
<protein>
    <submittedName>
        <fullName evidence="10">Metal-binding regulatory protein cuf1</fullName>
    </submittedName>
</protein>
<evidence type="ECO:0000256" key="4">
    <source>
        <dbReference type="ARBA" id="ARBA00023008"/>
    </source>
</evidence>
<name>A0A1M2VKA7_TRAPU</name>
<evidence type="ECO:0000256" key="8">
    <source>
        <dbReference type="SAM" id="MobiDB-lite"/>
    </source>
</evidence>
<dbReference type="GO" id="GO:0000978">
    <property type="term" value="F:RNA polymerase II cis-regulatory region sequence-specific DNA binding"/>
    <property type="evidence" value="ECO:0007669"/>
    <property type="project" value="TreeGrafter"/>
</dbReference>
<evidence type="ECO:0000256" key="3">
    <source>
        <dbReference type="ARBA" id="ARBA00022833"/>
    </source>
</evidence>
<keyword evidence="6" id="KW-0804">Transcription</keyword>
<keyword evidence="2" id="KW-0479">Metal-binding</keyword>
<feature type="compositionally biased region" description="Polar residues" evidence="8">
    <location>
        <begin position="224"/>
        <end position="233"/>
    </location>
</feature>
<evidence type="ECO:0000256" key="6">
    <source>
        <dbReference type="ARBA" id="ARBA00023163"/>
    </source>
</evidence>
<dbReference type="Proteomes" id="UP000184267">
    <property type="component" value="Unassembled WGS sequence"/>
</dbReference>
<dbReference type="STRING" id="154538.A0A1M2VKA7"/>
<dbReference type="Gene3D" id="3.90.430.10">
    <property type="entry name" value="Copper fist DNA-binding domain"/>
    <property type="match status" value="1"/>
</dbReference>
<feature type="domain" description="Copper-fist" evidence="9">
    <location>
        <begin position="1"/>
        <end position="40"/>
    </location>
</feature>
<gene>
    <name evidence="10" type="ORF">TRAPUB_1174</name>
</gene>
<dbReference type="PANTHER" id="PTHR28088">
    <property type="entry name" value="TRANSCRIPTIONAL ACTIVATOR HAA1-RELATED"/>
    <property type="match status" value="1"/>
</dbReference>
<dbReference type="PRINTS" id="PR00617">
    <property type="entry name" value="COPPERFIST"/>
</dbReference>
<dbReference type="PANTHER" id="PTHR28088:SF5">
    <property type="entry name" value="TRANSCRIPTIONAL ACTIVATOR HAA1-RELATED"/>
    <property type="match status" value="1"/>
</dbReference>
<dbReference type="GO" id="GO:0000981">
    <property type="term" value="F:DNA-binding transcription factor activity, RNA polymerase II-specific"/>
    <property type="evidence" value="ECO:0007669"/>
    <property type="project" value="TreeGrafter"/>
</dbReference>
<evidence type="ECO:0000259" key="9">
    <source>
        <dbReference type="PROSITE" id="PS50073"/>
    </source>
</evidence>
<dbReference type="GO" id="GO:0005634">
    <property type="term" value="C:nucleus"/>
    <property type="evidence" value="ECO:0007669"/>
    <property type="project" value="UniProtKB-SubCell"/>
</dbReference>
<dbReference type="AlphaFoldDB" id="A0A1M2VKA7"/>
<dbReference type="OMA" id="QKFACES"/>
<dbReference type="PROSITE" id="PS50073">
    <property type="entry name" value="COPPER_FIST_2"/>
    <property type="match status" value="1"/>
</dbReference>
<dbReference type="EMBL" id="MNAD01001097">
    <property type="protein sequence ID" value="OJT07963.1"/>
    <property type="molecule type" value="Genomic_DNA"/>
</dbReference>
<feature type="region of interest" description="Disordered" evidence="8">
    <location>
        <begin position="429"/>
        <end position="451"/>
    </location>
</feature>
<dbReference type="OrthoDB" id="5600085at2759"/>
<organism evidence="10 11">
    <name type="scientific">Trametes pubescens</name>
    <name type="common">White-rot fungus</name>
    <dbReference type="NCBI Taxonomy" id="154538"/>
    <lineage>
        <taxon>Eukaryota</taxon>
        <taxon>Fungi</taxon>
        <taxon>Dikarya</taxon>
        <taxon>Basidiomycota</taxon>
        <taxon>Agaricomycotina</taxon>
        <taxon>Agaricomycetes</taxon>
        <taxon>Polyporales</taxon>
        <taxon>Polyporaceae</taxon>
        <taxon>Trametes</taxon>
    </lineage>
</organism>
<evidence type="ECO:0000256" key="2">
    <source>
        <dbReference type="ARBA" id="ARBA00022723"/>
    </source>
</evidence>
<proteinExistence type="predicted"/>
<evidence type="ECO:0000256" key="5">
    <source>
        <dbReference type="ARBA" id="ARBA00023015"/>
    </source>
</evidence>
<accession>A0A1M2VKA7</accession>
<sequence length="451" mass="46575">MVYVNDKKFACEACIKGHRSSNCQHTDRPLFEIKKKGRPVSQCEKCRELRKTKRMHSKCTCTPSEAGPSTQALASKASAEVGSAPKPKTRRFKAIAPALPNGIKDIMPPAAGPSSAASVNLCRCGGKEASVCTCGHERSVRPSLAANGGLAALAQAAMFCCAGEAPSVPLPQAAPVVMTAQVPPSTTILQDDSSQKRARGCCSSQPSSRPPSPKAKRSKHTSHAHPSSTSNDHTLPPLFPNPSLYVPDIHASSSSSTAPPAFPPIPPLSTITSYAAPECCCGTDCACPGCLKHRGEAHASADFEDCAEGTCGICVDNEGGVALPPPASTFAFIPASPAPQKSTSFIDAFFARAAALPPPPPSRTRPGALDPTNVLVYPRDLFSGEGGEGRKAAFGLVAVPKLECNCPGGCGCPEGRCACGDSCTGCGQDEGGEQEEQEESRARTAVGGCCG</sequence>
<dbReference type="SMART" id="SM01090">
    <property type="entry name" value="Copper-fist"/>
    <property type="match status" value="1"/>
</dbReference>
<evidence type="ECO:0000313" key="11">
    <source>
        <dbReference type="Proteomes" id="UP000184267"/>
    </source>
</evidence>
<dbReference type="InterPro" id="IPR051763">
    <property type="entry name" value="Copper_Homeo_Regul"/>
</dbReference>
<dbReference type="SUPFAM" id="SSF57879">
    <property type="entry name" value="Zinc domain conserved in yeast copper-regulated transcription factors"/>
    <property type="match status" value="1"/>
</dbReference>
<dbReference type="InterPro" id="IPR036395">
    <property type="entry name" value="Cu_fist_DNA-bd_dom_sf"/>
</dbReference>
<evidence type="ECO:0000313" key="10">
    <source>
        <dbReference type="EMBL" id="OJT07963.1"/>
    </source>
</evidence>
<dbReference type="GO" id="GO:0006879">
    <property type="term" value="P:intracellular iron ion homeostasis"/>
    <property type="evidence" value="ECO:0007669"/>
    <property type="project" value="TreeGrafter"/>
</dbReference>
<dbReference type="GO" id="GO:0045944">
    <property type="term" value="P:positive regulation of transcription by RNA polymerase II"/>
    <property type="evidence" value="ECO:0007669"/>
    <property type="project" value="TreeGrafter"/>
</dbReference>
<dbReference type="SMART" id="SM00412">
    <property type="entry name" value="Cu_FIST"/>
    <property type="match status" value="1"/>
</dbReference>
<feature type="region of interest" description="Disordered" evidence="8">
    <location>
        <begin position="60"/>
        <end position="87"/>
    </location>
</feature>
<dbReference type="Pfam" id="PF00649">
    <property type="entry name" value="Copper-fist"/>
    <property type="match status" value="1"/>
</dbReference>
<comment type="subcellular location">
    <subcellularLocation>
        <location evidence="1">Nucleus</location>
    </subcellularLocation>
</comment>
<reference evidence="10 11" key="1">
    <citation type="submission" date="2016-10" db="EMBL/GenBank/DDBJ databases">
        <title>Genome sequence of the basidiomycete white-rot fungus Trametes pubescens.</title>
        <authorList>
            <person name="Makela M.R."/>
            <person name="Granchi Z."/>
            <person name="Peng M."/>
            <person name="De Vries R.P."/>
            <person name="Grigoriev I."/>
            <person name="Riley R."/>
            <person name="Hilden K."/>
        </authorList>
    </citation>
    <scope>NUCLEOTIDE SEQUENCE [LARGE SCALE GENOMIC DNA]</scope>
    <source>
        <strain evidence="10 11">FBCC735</strain>
    </source>
</reference>
<keyword evidence="7" id="KW-0539">Nucleus</keyword>
<keyword evidence="4" id="KW-0186">Copper</keyword>
<feature type="region of interest" description="Disordered" evidence="8">
    <location>
        <begin position="186"/>
        <end position="239"/>
    </location>
</feature>
<dbReference type="GO" id="GO:0006878">
    <property type="term" value="P:intracellular copper ion homeostasis"/>
    <property type="evidence" value="ECO:0007669"/>
    <property type="project" value="TreeGrafter"/>
</dbReference>
<keyword evidence="5" id="KW-0805">Transcription regulation</keyword>
<feature type="compositionally biased region" description="Basic residues" evidence="8">
    <location>
        <begin position="214"/>
        <end position="223"/>
    </location>
</feature>
<dbReference type="FunFam" id="3.90.430.10:FF:000001">
    <property type="entry name" value="Copper fist DNA-binding protein"/>
    <property type="match status" value="1"/>
</dbReference>
<keyword evidence="11" id="KW-1185">Reference proteome</keyword>